<evidence type="ECO:0000256" key="2">
    <source>
        <dbReference type="ARBA" id="ARBA00022980"/>
    </source>
</evidence>
<dbReference type="GO" id="GO:0003723">
    <property type="term" value="F:RNA binding"/>
    <property type="evidence" value="ECO:0007669"/>
    <property type="project" value="InterPro"/>
</dbReference>
<gene>
    <name evidence="5" type="ORF">PPERSA_02750</name>
</gene>
<keyword evidence="2 4" id="KW-0689">Ribosomal protein</keyword>
<dbReference type="PROSITE" id="PS00323">
    <property type="entry name" value="RIBOSOMAL_S19"/>
    <property type="match status" value="1"/>
</dbReference>
<evidence type="ECO:0000313" key="6">
    <source>
        <dbReference type="Proteomes" id="UP000054937"/>
    </source>
</evidence>
<dbReference type="Pfam" id="PF00203">
    <property type="entry name" value="Ribosomal_S19"/>
    <property type="match status" value="1"/>
</dbReference>
<dbReference type="GO" id="GO:0006412">
    <property type="term" value="P:translation"/>
    <property type="evidence" value="ECO:0007669"/>
    <property type="project" value="InterPro"/>
</dbReference>
<evidence type="ECO:0000256" key="1">
    <source>
        <dbReference type="ARBA" id="ARBA00007345"/>
    </source>
</evidence>
<dbReference type="NCBIfam" id="TIGR01025">
    <property type="entry name" value="uS19_arch"/>
    <property type="match status" value="1"/>
</dbReference>
<dbReference type="SUPFAM" id="SSF54570">
    <property type="entry name" value="Ribosomal protein S19"/>
    <property type="match status" value="1"/>
</dbReference>
<keyword evidence="6" id="KW-1185">Reference proteome</keyword>
<dbReference type="AlphaFoldDB" id="A0A0V0R741"/>
<dbReference type="PRINTS" id="PR00975">
    <property type="entry name" value="RIBOSOMALS19"/>
</dbReference>
<dbReference type="OrthoDB" id="295284at2759"/>
<dbReference type="PANTHER" id="PTHR11880">
    <property type="entry name" value="RIBOSOMAL PROTEIN S19P FAMILY MEMBER"/>
    <property type="match status" value="1"/>
</dbReference>
<evidence type="ECO:0000256" key="3">
    <source>
        <dbReference type="ARBA" id="ARBA00023274"/>
    </source>
</evidence>
<dbReference type="InterPro" id="IPR023575">
    <property type="entry name" value="Ribosomal_uS19_SF"/>
</dbReference>
<comment type="caution">
    <text evidence="5">The sequence shown here is derived from an EMBL/GenBank/DDBJ whole genome shotgun (WGS) entry which is preliminary data.</text>
</comment>
<dbReference type="InterPro" id="IPR002222">
    <property type="entry name" value="Ribosomal_uS19"/>
</dbReference>
<accession>A0A0V0R741</accession>
<dbReference type="Proteomes" id="UP000054937">
    <property type="component" value="Unassembled WGS sequence"/>
</dbReference>
<dbReference type="InterPro" id="IPR020934">
    <property type="entry name" value="Ribosomal_uS19_CS"/>
</dbReference>
<sequence length="144" mass="16320">MSTTGAKEQIAQAKRKFLFRGKNLDELLDISRGKSGDKFITPELVELFRSRIRRRVSRGLGNRYNKFIEKIRKAKANTVPGEKPIAVKTHYRSMIVVPEMVGGVVGIYNGKEFLNVEIKFDMIGKYLAEFAMTSKPTKHGKSGR</sequence>
<proteinExistence type="inferred from homology"/>
<dbReference type="PIRSF" id="PIRSF002144">
    <property type="entry name" value="Ribosomal_S19"/>
    <property type="match status" value="1"/>
</dbReference>
<comment type="similarity">
    <text evidence="1 4">Belongs to the universal ribosomal protein uS19 family.</text>
</comment>
<keyword evidence="3 4" id="KW-0687">Ribonucleoprotein</keyword>
<protein>
    <submittedName>
        <fullName evidence="5">Ribosomal protein S19, superfamily</fullName>
    </submittedName>
</protein>
<dbReference type="EMBL" id="LDAU01000031">
    <property type="protein sequence ID" value="KRX10333.1"/>
    <property type="molecule type" value="Genomic_DNA"/>
</dbReference>
<dbReference type="Gene3D" id="3.30.860.10">
    <property type="entry name" value="30s Ribosomal Protein S19, Chain A"/>
    <property type="match status" value="1"/>
</dbReference>
<dbReference type="GO" id="GO:0022627">
    <property type="term" value="C:cytosolic small ribosomal subunit"/>
    <property type="evidence" value="ECO:0007669"/>
    <property type="project" value="TreeGrafter"/>
</dbReference>
<evidence type="ECO:0000256" key="4">
    <source>
        <dbReference type="RuleBase" id="RU003485"/>
    </source>
</evidence>
<dbReference type="GO" id="GO:0000028">
    <property type="term" value="P:ribosomal small subunit assembly"/>
    <property type="evidence" value="ECO:0007669"/>
    <property type="project" value="TreeGrafter"/>
</dbReference>
<reference evidence="5 6" key="1">
    <citation type="journal article" date="2015" name="Sci. Rep.">
        <title>Genome of the facultative scuticociliatosis pathogen Pseudocohnilembus persalinus provides insight into its virulence through horizontal gene transfer.</title>
        <authorList>
            <person name="Xiong J."/>
            <person name="Wang G."/>
            <person name="Cheng J."/>
            <person name="Tian M."/>
            <person name="Pan X."/>
            <person name="Warren A."/>
            <person name="Jiang C."/>
            <person name="Yuan D."/>
            <person name="Miao W."/>
        </authorList>
    </citation>
    <scope>NUCLEOTIDE SEQUENCE [LARGE SCALE GENOMIC DNA]</scope>
    <source>
        <strain evidence="5">36N120E</strain>
    </source>
</reference>
<organism evidence="5 6">
    <name type="scientific">Pseudocohnilembus persalinus</name>
    <name type="common">Ciliate</name>
    <dbReference type="NCBI Taxonomy" id="266149"/>
    <lineage>
        <taxon>Eukaryota</taxon>
        <taxon>Sar</taxon>
        <taxon>Alveolata</taxon>
        <taxon>Ciliophora</taxon>
        <taxon>Intramacronucleata</taxon>
        <taxon>Oligohymenophorea</taxon>
        <taxon>Scuticociliatia</taxon>
        <taxon>Philasterida</taxon>
        <taxon>Pseudocohnilembidae</taxon>
        <taxon>Pseudocohnilembus</taxon>
    </lineage>
</organism>
<name>A0A0V0R741_PSEPJ</name>
<dbReference type="InterPro" id="IPR005713">
    <property type="entry name" value="Ribosomal_uS19_euk/arc"/>
</dbReference>
<dbReference type="GO" id="GO:0003735">
    <property type="term" value="F:structural constituent of ribosome"/>
    <property type="evidence" value="ECO:0007669"/>
    <property type="project" value="InterPro"/>
</dbReference>
<dbReference type="HAMAP" id="MF_00531">
    <property type="entry name" value="Ribosomal_uS19"/>
    <property type="match status" value="1"/>
</dbReference>
<evidence type="ECO:0000313" key="5">
    <source>
        <dbReference type="EMBL" id="KRX10333.1"/>
    </source>
</evidence>
<dbReference type="PANTHER" id="PTHR11880:SF2">
    <property type="entry name" value="SMALL RIBOSOMAL SUBUNIT PROTEIN US19"/>
    <property type="match status" value="1"/>
</dbReference>
<dbReference type="FunCoup" id="A0A0V0R741">
    <property type="interactions" value="274"/>
</dbReference>
<dbReference type="InParanoid" id="A0A0V0R741"/>
<dbReference type="OMA" id="KTHCRDM"/>